<sequence length="106" mass="12584">MTPEKRILAQLLLIEEEMRKIALWQSEPPCDGAFESKEPFYIDTMAAHEWLQWVLIPRLVSMIENEMPLPNAFSISPYYEEAFKDDSTRDYTDLLVHLRELDTFFK</sequence>
<dbReference type="PANTHER" id="PTHR39586:SF1">
    <property type="entry name" value="CYTOPLASMIC PROTEIN"/>
    <property type="match status" value="1"/>
</dbReference>
<organism evidence="2 3">
    <name type="scientific">Proteus hauseri ATCC 700826</name>
    <dbReference type="NCBI Taxonomy" id="1354271"/>
    <lineage>
        <taxon>Bacteria</taxon>
        <taxon>Pseudomonadati</taxon>
        <taxon>Pseudomonadota</taxon>
        <taxon>Gammaproteobacteria</taxon>
        <taxon>Enterobacterales</taxon>
        <taxon>Morganellaceae</taxon>
        <taxon>Proteus</taxon>
    </lineage>
</organism>
<comment type="caution">
    <text evidence="2">The sequence shown here is derived from an EMBL/GenBank/DDBJ whole genome shotgun (WGS) entry which is preliminary data.</text>
</comment>
<keyword evidence="3" id="KW-1185">Reference proteome</keyword>
<dbReference type="PANTHER" id="PTHR39586">
    <property type="entry name" value="CYTOPLASMIC PROTEIN-RELATED"/>
    <property type="match status" value="1"/>
</dbReference>
<dbReference type="EMBL" id="LXEV01000033">
    <property type="protein sequence ID" value="OAT45329.1"/>
    <property type="molecule type" value="Genomic_DNA"/>
</dbReference>
<dbReference type="GO" id="GO:0044010">
    <property type="term" value="P:single-species biofilm formation"/>
    <property type="evidence" value="ECO:0007669"/>
    <property type="project" value="TreeGrafter"/>
</dbReference>
<dbReference type="Gene3D" id="1.20.1440.40">
    <property type="entry name" value="YqcC-like"/>
    <property type="match status" value="1"/>
</dbReference>
<reference evidence="2 3" key="1">
    <citation type="submission" date="2016-04" db="EMBL/GenBank/DDBJ databases">
        <title>ATOL: Assembling a taxonomically balanced genome-scale reconstruction of the evolutionary history of the Enterobacteriaceae.</title>
        <authorList>
            <person name="Plunkett G.III."/>
            <person name="Neeno-Eckwall E.C."/>
            <person name="Glasner J.D."/>
            <person name="Perna N.T."/>
        </authorList>
    </citation>
    <scope>NUCLEOTIDE SEQUENCE [LARGE SCALE GENOMIC DNA]</scope>
    <source>
        <strain evidence="2 3">ATCC 700826</strain>
    </source>
</reference>
<evidence type="ECO:0000313" key="2">
    <source>
        <dbReference type="EMBL" id="OAT45329.1"/>
    </source>
</evidence>
<accession>A0AAJ3HQ36</accession>
<dbReference type="Pfam" id="PF04287">
    <property type="entry name" value="DUF446"/>
    <property type="match status" value="1"/>
</dbReference>
<dbReference type="PIRSF" id="PIRSF006257">
    <property type="entry name" value="UCP006257"/>
    <property type="match status" value="1"/>
</dbReference>
<dbReference type="InterPro" id="IPR007384">
    <property type="entry name" value="UCP006257"/>
</dbReference>
<feature type="domain" description="YqcC-like" evidence="1">
    <location>
        <begin position="7"/>
        <end position="103"/>
    </location>
</feature>
<dbReference type="AlphaFoldDB" id="A0AAJ3HQ36"/>
<dbReference type="InterPro" id="IPR023376">
    <property type="entry name" value="YqcC-like_dom"/>
</dbReference>
<dbReference type="InterPro" id="IPR036814">
    <property type="entry name" value="YqcC-like_sf"/>
</dbReference>
<name>A0AAJ3HQ36_PROHU</name>
<evidence type="ECO:0000313" key="3">
    <source>
        <dbReference type="Proteomes" id="UP000078250"/>
    </source>
</evidence>
<dbReference type="RefSeq" id="WP_064720981.1">
    <property type="nucleotide sequence ID" value="NZ_LXEV01000033.1"/>
</dbReference>
<evidence type="ECO:0000259" key="1">
    <source>
        <dbReference type="Pfam" id="PF04287"/>
    </source>
</evidence>
<proteinExistence type="predicted"/>
<protein>
    <recommendedName>
        <fullName evidence="1">YqcC-like domain-containing protein</fullName>
    </recommendedName>
</protein>
<dbReference type="SUPFAM" id="SSF158452">
    <property type="entry name" value="YqcC-like"/>
    <property type="match status" value="1"/>
</dbReference>
<dbReference type="Proteomes" id="UP000078250">
    <property type="component" value="Unassembled WGS sequence"/>
</dbReference>
<gene>
    <name evidence="2" type="ORF">M997_3075</name>
</gene>